<protein>
    <submittedName>
        <fullName evidence="1">Uncharacterized protein</fullName>
    </submittedName>
</protein>
<name>A0ABS1ZNR8_9PSED</name>
<evidence type="ECO:0000313" key="2">
    <source>
        <dbReference type="Proteomes" id="UP000809529"/>
    </source>
</evidence>
<gene>
    <name evidence="1" type="ORF">GYN02_23540</name>
</gene>
<dbReference type="EMBL" id="JAAEBW010000043">
    <property type="protein sequence ID" value="MBM1198132.1"/>
    <property type="molecule type" value="Genomic_DNA"/>
</dbReference>
<evidence type="ECO:0000313" key="1">
    <source>
        <dbReference type="EMBL" id="MBM1198132.1"/>
    </source>
</evidence>
<reference evidence="1 2" key="1">
    <citation type="submission" date="2020-01" db="EMBL/GenBank/DDBJ databases">
        <title>Comparative genomics of meat spoilage bacteria.</title>
        <authorList>
            <person name="Hilgarth M."/>
            <person name="Vogel R.F."/>
        </authorList>
    </citation>
    <scope>NUCLEOTIDE SEQUENCE [LARGE SCALE GENOMIC DNA]</scope>
    <source>
        <strain evidence="1 2">TMW2.2077</strain>
    </source>
</reference>
<sequence>MKMTDMYQKIIRHEPYNNMDIFFVEYDSFEEIPVVSRYHRLAFLQSEMTASNVSSYLAGLSIYILNSAKIISANNDLESIFFAITFTDFSFFEETATLIPNIFVYPKAREDDFFKRLISNSSAKSSLEKEAVKACFINCGGEIFFDFFESRFFDEASEEELVRIFAVPKCTSERFKL</sequence>
<dbReference type="InterPro" id="IPR028264">
    <property type="entry name" value="Imm15"/>
</dbReference>
<organism evidence="1 2">
    <name type="scientific">Pseudomonas weihenstephanensis</name>
    <dbReference type="NCBI Taxonomy" id="1608994"/>
    <lineage>
        <taxon>Bacteria</taxon>
        <taxon>Pseudomonadati</taxon>
        <taxon>Pseudomonadota</taxon>
        <taxon>Gammaproteobacteria</taxon>
        <taxon>Pseudomonadales</taxon>
        <taxon>Pseudomonadaceae</taxon>
        <taxon>Pseudomonas</taxon>
    </lineage>
</organism>
<proteinExistence type="predicted"/>
<keyword evidence="2" id="KW-1185">Reference proteome</keyword>
<accession>A0ABS1ZNR8</accession>
<dbReference type="Proteomes" id="UP000809529">
    <property type="component" value="Unassembled WGS sequence"/>
</dbReference>
<dbReference type="RefSeq" id="WP_203304057.1">
    <property type="nucleotide sequence ID" value="NZ_JAAEBW010000043.1"/>
</dbReference>
<comment type="caution">
    <text evidence="1">The sequence shown here is derived from an EMBL/GenBank/DDBJ whole genome shotgun (WGS) entry which is preliminary data.</text>
</comment>
<dbReference type="Pfam" id="PF15561">
    <property type="entry name" value="Imm15"/>
    <property type="match status" value="1"/>
</dbReference>